<reference evidence="1 2" key="1">
    <citation type="submission" date="2019-03" db="EMBL/GenBank/DDBJ databases">
        <title>Genomic Encyclopedia of Type Strains, Phase IV (KMG-IV): sequencing the most valuable type-strain genomes for metagenomic binning, comparative biology and taxonomic classification.</title>
        <authorList>
            <person name="Goeker M."/>
        </authorList>
    </citation>
    <scope>NUCLEOTIDE SEQUENCE [LARGE SCALE GENOMIC DNA]</scope>
    <source>
        <strain evidence="1 2">DSM 103428</strain>
    </source>
</reference>
<protein>
    <recommendedName>
        <fullName evidence="3">HMA domain-containing protein</fullName>
    </recommendedName>
</protein>
<evidence type="ECO:0000313" key="2">
    <source>
        <dbReference type="Proteomes" id="UP000295210"/>
    </source>
</evidence>
<organism evidence="1 2">
    <name type="scientific">Acidipila rosea</name>
    <dbReference type="NCBI Taxonomy" id="768535"/>
    <lineage>
        <taxon>Bacteria</taxon>
        <taxon>Pseudomonadati</taxon>
        <taxon>Acidobacteriota</taxon>
        <taxon>Terriglobia</taxon>
        <taxon>Terriglobales</taxon>
        <taxon>Acidobacteriaceae</taxon>
        <taxon>Acidipila</taxon>
    </lineage>
</organism>
<comment type="caution">
    <text evidence="1">The sequence shown here is derived from an EMBL/GenBank/DDBJ whole genome shotgun (WGS) entry which is preliminary data.</text>
</comment>
<gene>
    <name evidence="1" type="ORF">C7378_0678</name>
</gene>
<accession>A0A4R1LB39</accession>
<dbReference type="Proteomes" id="UP000295210">
    <property type="component" value="Unassembled WGS sequence"/>
</dbReference>
<sequence>MTTVDVLFRYEQHPTEAAMFAIGKLSEVYGIRRIQINEEWKTIRVEYDATRLSVPIVGQLLRRAGINLTEELPLIPPQPEPAAEPVPAPAK</sequence>
<dbReference type="EMBL" id="SMGK01000001">
    <property type="protein sequence ID" value="TCK75688.1"/>
    <property type="molecule type" value="Genomic_DNA"/>
</dbReference>
<evidence type="ECO:0008006" key="3">
    <source>
        <dbReference type="Google" id="ProtNLM"/>
    </source>
</evidence>
<evidence type="ECO:0000313" key="1">
    <source>
        <dbReference type="EMBL" id="TCK75688.1"/>
    </source>
</evidence>
<keyword evidence="2" id="KW-1185">Reference proteome</keyword>
<proteinExistence type="predicted"/>
<name>A0A4R1LB39_9BACT</name>
<dbReference type="AlphaFoldDB" id="A0A4R1LB39"/>
<dbReference type="OrthoDB" id="122365at2"/>
<dbReference type="RefSeq" id="WP_131991653.1">
    <property type="nucleotide sequence ID" value="NZ_SMGK01000001.1"/>
</dbReference>